<reference evidence="1 2" key="1">
    <citation type="submission" date="2018-02" db="EMBL/GenBank/DDBJ databases">
        <authorList>
            <person name="Dubost A."/>
        </authorList>
    </citation>
    <scope>NUCLEOTIDE SEQUENCE [LARGE SCALE GENOMIC DNA]</scope>
    <source>
        <strain evidence="2">JV551A3</strain>
    </source>
</reference>
<gene>
    <name evidence="1" type="ORF">JV551A3_V1_850030</name>
</gene>
<evidence type="ECO:0000313" key="1">
    <source>
        <dbReference type="EMBL" id="SPO60409.1"/>
    </source>
</evidence>
<accession>A0AAQ1PA41</accession>
<comment type="caution">
    <text evidence="1">The sequence shown here is derived from an EMBL/GenBank/DDBJ whole genome shotgun (WGS) entry which is preliminary data.</text>
</comment>
<evidence type="ECO:0000313" key="2">
    <source>
        <dbReference type="Proteomes" id="UP000294335"/>
    </source>
</evidence>
<sequence>MDERADLLLYDLFLLHFLNLFDQVIHHAMYIMAPPFPLAVHRKLSILVDPLLGANAYSIHWTCGTASASGKLQSYLFGPLVPLLLNPL</sequence>
<protein>
    <submittedName>
        <fullName evidence="1">Uncharacterized protein</fullName>
    </submittedName>
</protein>
<proteinExistence type="predicted"/>
<dbReference type="EMBL" id="OPYN01000085">
    <property type="protein sequence ID" value="SPO60409.1"/>
    <property type="molecule type" value="Genomic_DNA"/>
</dbReference>
<organism evidence="1 2">
    <name type="scientific">Pseudomonas inefficax</name>
    <dbReference type="NCBI Taxonomy" id="2078786"/>
    <lineage>
        <taxon>Bacteria</taxon>
        <taxon>Pseudomonadati</taxon>
        <taxon>Pseudomonadota</taxon>
        <taxon>Gammaproteobacteria</taxon>
        <taxon>Pseudomonadales</taxon>
        <taxon>Pseudomonadaceae</taxon>
        <taxon>Pseudomonas</taxon>
    </lineage>
</organism>
<keyword evidence="2" id="KW-1185">Reference proteome</keyword>
<dbReference type="Proteomes" id="UP000294335">
    <property type="component" value="Unassembled WGS sequence"/>
</dbReference>
<name>A0AAQ1PA41_9PSED</name>
<dbReference type="AlphaFoldDB" id="A0AAQ1PA41"/>